<dbReference type="SUPFAM" id="SSF46689">
    <property type="entry name" value="Homeodomain-like"/>
    <property type="match status" value="1"/>
</dbReference>
<dbReference type="GO" id="GO:0005634">
    <property type="term" value="C:nucleus"/>
    <property type="evidence" value="ECO:0007669"/>
    <property type="project" value="UniProtKB-SubCell"/>
</dbReference>
<sequence length="90" mass="10251">MAARGIRQVKIAEFFNTSQSVISRTLTPLRQTGVASRKPASEARQVTTPREDRFLIIQARRQPFATACQHLQAFHMPLVRKYQTKLLGID</sequence>
<reference evidence="2 3" key="1">
    <citation type="submission" date="2017-03" db="EMBL/GenBank/DDBJ databases">
        <title>Genome of the blue death feigning beetle - Asbolus verrucosus.</title>
        <authorList>
            <person name="Rider S.D."/>
        </authorList>
    </citation>
    <scope>NUCLEOTIDE SEQUENCE [LARGE SCALE GENOMIC DNA]</scope>
    <source>
        <strain evidence="2">Butters</strain>
        <tissue evidence="2">Head and leg muscle</tissue>
    </source>
</reference>
<dbReference type="Proteomes" id="UP000292052">
    <property type="component" value="Unassembled WGS sequence"/>
</dbReference>
<evidence type="ECO:0008006" key="4">
    <source>
        <dbReference type="Google" id="ProtNLM"/>
    </source>
</evidence>
<organism evidence="2 3">
    <name type="scientific">Asbolus verrucosus</name>
    <name type="common">Desert ironclad beetle</name>
    <dbReference type="NCBI Taxonomy" id="1661398"/>
    <lineage>
        <taxon>Eukaryota</taxon>
        <taxon>Metazoa</taxon>
        <taxon>Ecdysozoa</taxon>
        <taxon>Arthropoda</taxon>
        <taxon>Hexapoda</taxon>
        <taxon>Insecta</taxon>
        <taxon>Pterygota</taxon>
        <taxon>Neoptera</taxon>
        <taxon>Endopterygota</taxon>
        <taxon>Coleoptera</taxon>
        <taxon>Polyphaga</taxon>
        <taxon>Cucujiformia</taxon>
        <taxon>Tenebrionidae</taxon>
        <taxon>Pimeliinae</taxon>
        <taxon>Asbolus</taxon>
    </lineage>
</organism>
<comment type="subcellular location">
    <subcellularLocation>
        <location evidence="1">Nucleus</location>
    </subcellularLocation>
</comment>
<evidence type="ECO:0000256" key="1">
    <source>
        <dbReference type="ARBA" id="ARBA00004123"/>
    </source>
</evidence>
<proteinExistence type="predicted"/>
<dbReference type="InterPro" id="IPR009057">
    <property type="entry name" value="Homeodomain-like_sf"/>
</dbReference>
<evidence type="ECO:0000313" key="3">
    <source>
        <dbReference type="Proteomes" id="UP000292052"/>
    </source>
</evidence>
<accession>A0A482VA79</accession>
<gene>
    <name evidence="2" type="ORF">BDFB_003747</name>
</gene>
<dbReference type="OrthoDB" id="10655857at2759"/>
<name>A0A482VA79_ASBVE</name>
<keyword evidence="3" id="KW-1185">Reference proteome</keyword>
<dbReference type="EMBL" id="QDEB01121896">
    <property type="protein sequence ID" value="RZB40144.1"/>
    <property type="molecule type" value="Genomic_DNA"/>
</dbReference>
<comment type="caution">
    <text evidence="2">The sequence shown here is derived from an EMBL/GenBank/DDBJ whole genome shotgun (WGS) entry which is preliminary data.</text>
</comment>
<protein>
    <recommendedName>
        <fullName evidence="4">HTH 29 domain containing protein</fullName>
    </recommendedName>
</protein>
<dbReference type="AlphaFoldDB" id="A0A482VA79"/>
<evidence type="ECO:0000313" key="2">
    <source>
        <dbReference type="EMBL" id="RZB40144.1"/>
    </source>
</evidence>